<evidence type="ECO:0000313" key="3">
    <source>
        <dbReference type="Proteomes" id="UP000114278"/>
    </source>
</evidence>
<feature type="transmembrane region" description="Helical" evidence="1">
    <location>
        <begin position="7"/>
        <end position="26"/>
    </location>
</feature>
<keyword evidence="1" id="KW-0812">Transmembrane</keyword>
<protein>
    <submittedName>
        <fullName evidence="2">Uncharacterized protein</fullName>
    </submittedName>
</protein>
<dbReference type="EMBL" id="HF920637">
    <property type="protein sequence ID" value="CCV02548.1"/>
    <property type="molecule type" value="Genomic_DNA"/>
</dbReference>
<dbReference type="RefSeq" id="YP_009046790.1">
    <property type="nucleotide sequence ID" value="NC_024451.1"/>
</dbReference>
<accession>A0A068QL22</accession>
<evidence type="ECO:0000256" key="1">
    <source>
        <dbReference type="SAM" id="Phobius"/>
    </source>
</evidence>
<dbReference type="Proteomes" id="UP000114278">
    <property type="component" value="Segment"/>
</dbReference>
<proteinExistence type="predicted"/>
<sequence>MITQNRLVVLLGVVGTMIISVIFYLWKDEIMDYFNPKVTIPDSDCKKELEELKAENLRRKAAHRERKIAAGKIRGGGKRVSYYFGDNGEEYQGEEEYKEPSPTNYVIHEYGYPSCEAEI</sequence>
<evidence type="ECO:0000313" key="2">
    <source>
        <dbReference type="EMBL" id="CCV02548.1"/>
    </source>
</evidence>
<name>A0A068QL22_9VIRU</name>
<keyword evidence="3" id="KW-1185">Reference proteome</keyword>
<keyword evidence="1" id="KW-1133">Transmembrane helix</keyword>
<dbReference type="KEGG" id="vg:19738760"/>
<dbReference type="GeneID" id="19738760"/>
<gene>
    <name evidence="2" type="primary">176R</name>
    <name evidence="2" type="ORF">IIV31_176R</name>
</gene>
<organism evidence="2 3">
    <name type="scientific">Armadillidium vulgare iridescent virus</name>
    <dbReference type="NCBI Taxonomy" id="72201"/>
    <lineage>
        <taxon>Viruses</taxon>
        <taxon>Varidnaviria</taxon>
        <taxon>Bamfordvirae</taxon>
        <taxon>Nucleocytoviricota</taxon>
        <taxon>Megaviricetes</taxon>
        <taxon>Pimascovirales</taxon>
        <taxon>Pimascovirales incertae sedis</taxon>
        <taxon>Iridoviridae</taxon>
        <taxon>Betairidovirinae</taxon>
        <taxon>Iridovirus</taxon>
        <taxon>Iridovirus armadillidium1</taxon>
        <taxon>Invertebrate iridescent virus 31</taxon>
    </lineage>
</organism>
<reference evidence="2 3" key="1">
    <citation type="journal article" date="2014" name="J. Gen. Virol.">
        <title>Genome sequence of a crustacean iridovirus, IIV31, isolated from the pill bug, Armadillidium vulgare.</title>
        <authorList>
            <person name="Piegu B."/>
            <person name="Guizard S."/>
            <person name="Yeping T."/>
            <person name="Cruaud C."/>
            <person name="Asgari S."/>
            <person name="Bideshi D.K."/>
            <person name="Federici B.A."/>
            <person name="Bigot Y."/>
        </authorList>
    </citation>
    <scope>NUCLEOTIDE SEQUENCE [LARGE SCALE GENOMIC DNA]</scope>
</reference>
<keyword evidence="1" id="KW-0472">Membrane</keyword>